<sequence>MLAVSGGALLAVLALLLFYLSGGLAQVAPPVLLTGASLQLTSGQGAPTAAGLEIRQPGPLELAVVRGSIRRVQANLYRHLSWQISGLEPGREIRLVWATLDDPRTTRERVLPPGSSDGGTLDLSTEPGWQGRIIAIGLVVRGPLAQPLVVRGLELRPMLLTTGQLLRQMVEDWTTFEDWSQRSINYTAGASLNALFPPVLMMALWVGFSAVLYALFNPQRRAPGTRMPYAALFLLGWLALDLRWQWDLGQRLERTAERFAGKDETGRRLAALDGELYQFLLEVRQRLPEQPARLFIVSNDPGGFLAGRARYHLLPHNGYAGLSRLPHNSEAHAGDYVLILAPLNEVRYDRERQMLESAGVQLPAEMLYAAASGTLFRVKGG</sequence>
<evidence type="ECO:0000313" key="2">
    <source>
        <dbReference type="EMBL" id="CDH43434.1"/>
    </source>
</evidence>
<keyword evidence="1" id="KW-0812">Transmembrane</keyword>
<keyword evidence="1" id="KW-0472">Membrane</keyword>
<organism evidence="2 3">
    <name type="scientific">Candidatus Contendobacter odensis Run_B_J11</name>
    <dbReference type="NCBI Taxonomy" id="1400861"/>
    <lineage>
        <taxon>Bacteria</taxon>
        <taxon>Pseudomonadati</taxon>
        <taxon>Pseudomonadota</taxon>
        <taxon>Gammaproteobacteria</taxon>
        <taxon>Candidatus Competibacteraceae</taxon>
        <taxon>Candidatus Contendibacter</taxon>
    </lineage>
</organism>
<protein>
    <submittedName>
        <fullName evidence="2">Uncharacterized protein</fullName>
    </submittedName>
</protein>
<dbReference type="EMBL" id="CBTK010000024">
    <property type="protein sequence ID" value="CDH43434.1"/>
    <property type="molecule type" value="Genomic_DNA"/>
</dbReference>
<keyword evidence="1" id="KW-1133">Transmembrane helix</keyword>
<reference evidence="2 3" key="1">
    <citation type="journal article" date="2014" name="ISME J.">
        <title>Candidatus Competibacter-lineage genomes retrieved from metagenomes reveal functional metabolic diversity.</title>
        <authorList>
            <person name="McIlroy S.J."/>
            <person name="Albertsen M."/>
            <person name="Andresen E.K."/>
            <person name="Saunders A.M."/>
            <person name="Kristiansen R."/>
            <person name="Stokholm-Bjerregaard M."/>
            <person name="Nielsen K.L."/>
            <person name="Nielsen P.H."/>
        </authorList>
    </citation>
    <scope>NUCLEOTIDE SEQUENCE [LARGE SCALE GENOMIC DNA]</scope>
    <source>
        <strain evidence="2 3">Run_B_J11</strain>
    </source>
</reference>
<dbReference type="Proteomes" id="UP000019184">
    <property type="component" value="Unassembled WGS sequence"/>
</dbReference>
<keyword evidence="3" id="KW-1185">Reference proteome</keyword>
<proteinExistence type="predicted"/>
<comment type="caution">
    <text evidence="2">The sequence shown here is derived from an EMBL/GenBank/DDBJ whole genome shotgun (WGS) entry which is preliminary data.</text>
</comment>
<gene>
    <name evidence="2" type="ORF">BN874_120085</name>
</gene>
<evidence type="ECO:0000313" key="3">
    <source>
        <dbReference type="Proteomes" id="UP000019184"/>
    </source>
</evidence>
<feature type="transmembrane region" description="Helical" evidence="1">
    <location>
        <begin position="195"/>
        <end position="216"/>
    </location>
</feature>
<accession>A0A7U7J2Q7</accession>
<name>A0A7U7J2Q7_9GAMM</name>
<evidence type="ECO:0000256" key="1">
    <source>
        <dbReference type="SAM" id="Phobius"/>
    </source>
</evidence>
<dbReference type="AlphaFoldDB" id="A0A7U7J2Q7"/>